<evidence type="ECO:0000256" key="3">
    <source>
        <dbReference type="RuleBase" id="RU000363"/>
    </source>
</evidence>
<comment type="caution">
    <text evidence="4">The sequence shown here is derived from an EMBL/GenBank/DDBJ whole genome shotgun (WGS) entry which is preliminary data.</text>
</comment>
<keyword evidence="5" id="KW-1185">Reference proteome</keyword>
<evidence type="ECO:0000256" key="1">
    <source>
        <dbReference type="ARBA" id="ARBA00006484"/>
    </source>
</evidence>
<dbReference type="PRINTS" id="PR00081">
    <property type="entry name" value="GDHRDH"/>
</dbReference>
<comment type="similarity">
    <text evidence="1 3">Belongs to the short-chain dehydrogenases/reductases (SDR) family.</text>
</comment>
<gene>
    <name evidence="4" type="ORF">Q9K01_11015</name>
</gene>
<dbReference type="PANTHER" id="PTHR24320">
    <property type="entry name" value="RETINOL DEHYDROGENASE"/>
    <property type="match status" value="1"/>
</dbReference>
<name>A0ABT9HA11_9SPHN</name>
<accession>A0ABT9HA11</accession>
<dbReference type="PRINTS" id="PR00080">
    <property type="entry name" value="SDRFAMILY"/>
</dbReference>
<dbReference type="CDD" id="cd05327">
    <property type="entry name" value="retinol-DH_like_SDR_c_like"/>
    <property type="match status" value="1"/>
</dbReference>
<dbReference type="Pfam" id="PF00106">
    <property type="entry name" value="adh_short"/>
    <property type="match status" value="1"/>
</dbReference>
<dbReference type="InterPro" id="IPR002347">
    <property type="entry name" value="SDR_fam"/>
</dbReference>
<dbReference type="SUPFAM" id="SSF51735">
    <property type="entry name" value="NAD(P)-binding Rossmann-fold domains"/>
    <property type="match status" value="1"/>
</dbReference>
<dbReference type="RefSeq" id="WP_305930298.1">
    <property type="nucleotide sequence ID" value="NZ_JAVAIL010000003.1"/>
</dbReference>
<evidence type="ECO:0000256" key="2">
    <source>
        <dbReference type="ARBA" id="ARBA00023002"/>
    </source>
</evidence>
<proteinExistence type="inferred from homology"/>
<evidence type="ECO:0000313" key="5">
    <source>
        <dbReference type="Proteomes" id="UP001235664"/>
    </source>
</evidence>
<sequence length="317" mass="34083">MGTFGFDSTADEVLADKDLGGRTVFITGAYSGLGHETARAMGAKGANLILSGRDGAKLEAAAKEIAQETGASVETLVCDLASLDSIRAAGKESNARFDTIDLLINNAGVMACPLDRTADGFELQFGTNHLGHFLLTNLLIPLLEKGDRPRIVNLSSRGHHLDRVHFDDLNYVEREYDKWEAYGQSKTANILFTVALEQRLADKGIHAYAVHPGGIMTNLGRHLQPDDLANLRKRMESNAGDKGMTFKSIPQGAATTCWVATAEELEGSGGLYAEDCAIADQSDTDPTGGVRSYALDRDAAERLWSVSEELVGATFAY</sequence>
<protein>
    <submittedName>
        <fullName evidence="4">SDR family NAD(P)-dependent oxidoreductase</fullName>
    </submittedName>
</protein>
<dbReference type="Gene3D" id="3.40.50.720">
    <property type="entry name" value="NAD(P)-binding Rossmann-like Domain"/>
    <property type="match status" value="1"/>
</dbReference>
<dbReference type="EMBL" id="JAVAIL010000003">
    <property type="protein sequence ID" value="MDP4540157.1"/>
    <property type="molecule type" value="Genomic_DNA"/>
</dbReference>
<organism evidence="4 5">
    <name type="scientific">Qipengyuania benthica</name>
    <dbReference type="NCBI Taxonomy" id="3067651"/>
    <lineage>
        <taxon>Bacteria</taxon>
        <taxon>Pseudomonadati</taxon>
        <taxon>Pseudomonadota</taxon>
        <taxon>Alphaproteobacteria</taxon>
        <taxon>Sphingomonadales</taxon>
        <taxon>Erythrobacteraceae</taxon>
        <taxon>Qipengyuania</taxon>
    </lineage>
</organism>
<dbReference type="Proteomes" id="UP001235664">
    <property type="component" value="Unassembled WGS sequence"/>
</dbReference>
<dbReference type="PANTHER" id="PTHR24320:SF283">
    <property type="entry name" value="RETINOL DEHYDROGENASE 11"/>
    <property type="match status" value="1"/>
</dbReference>
<keyword evidence="2" id="KW-0560">Oxidoreductase</keyword>
<evidence type="ECO:0000313" key="4">
    <source>
        <dbReference type="EMBL" id="MDP4540157.1"/>
    </source>
</evidence>
<reference evidence="4 5" key="1">
    <citation type="submission" date="2023-08" db="EMBL/GenBank/DDBJ databases">
        <title>genomic of DY56.</title>
        <authorList>
            <person name="Wang Y."/>
        </authorList>
    </citation>
    <scope>NUCLEOTIDE SEQUENCE [LARGE SCALE GENOMIC DNA]</scope>
    <source>
        <strain evidence="4 5">DY56-A-20</strain>
    </source>
</reference>
<dbReference type="InterPro" id="IPR036291">
    <property type="entry name" value="NAD(P)-bd_dom_sf"/>
</dbReference>